<name>A0A7W9D357_9HYPH</name>
<proteinExistence type="predicted"/>
<evidence type="ECO:0000313" key="2">
    <source>
        <dbReference type="Proteomes" id="UP000549882"/>
    </source>
</evidence>
<evidence type="ECO:0000313" key="1">
    <source>
        <dbReference type="EMBL" id="MBB5576017.1"/>
    </source>
</evidence>
<gene>
    <name evidence="1" type="ORF">GGD50_004652</name>
</gene>
<protein>
    <submittedName>
        <fullName evidence="1">Uncharacterized protein</fullName>
    </submittedName>
</protein>
<dbReference type="AlphaFoldDB" id="A0A7W9D357"/>
<accession>A0A7W9D357</accession>
<organism evidence="1 2">
    <name type="scientific">Rhizobium paranaense</name>
    <dbReference type="NCBI Taxonomy" id="1650438"/>
    <lineage>
        <taxon>Bacteria</taxon>
        <taxon>Pseudomonadati</taxon>
        <taxon>Pseudomonadota</taxon>
        <taxon>Alphaproteobacteria</taxon>
        <taxon>Hyphomicrobiales</taxon>
        <taxon>Rhizobiaceae</taxon>
        <taxon>Rhizobium/Agrobacterium group</taxon>
        <taxon>Rhizobium</taxon>
    </lineage>
</organism>
<sequence length="132" mass="14735">MKLVAVIVVTFASLPYRYARRNGCRQKGIARFLHRPLAMVSADQGFLGHGMNAVGFACWPFAKKKFKGLFGVVDRNVVAALPGDDRHRTIPQIFGHVAVSSAHETDTLRLGSHPERNNQKYSLEHAKTYTRS</sequence>
<keyword evidence="2" id="KW-1185">Reference proteome</keyword>
<dbReference type="RefSeq" id="WP_246451441.1">
    <property type="nucleotide sequence ID" value="NZ_JACHBI010000010.1"/>
</dbReference>
<reference evidence="1 2" key="1">
    <citation type="submission" date="2020-08" db="EMBL/GenBank/DDBJ databases">
        <title>Genomic Encyclopedia of Type Strains, Phase IV (KMG-V): Genome sequencing to study the core and pangenomes of soil and plant-associated prokaryotes.</title>
        <authorList>
            <person name="Whitman W."/>
        </authorList>
    </citation>
    <scope>NUCLEOTIDE SEQUENCE [LARGE SCALE GENOMIC DNA]</scope>
    <source>
        <strain evidence="1 2">SEMIA 4064</strain>
    </source>
</reference>
<dbReference type="Proteomes" id="UP000549882">
    <property type="component" value="Unassembled WGS sequence"/>
</dbReference>
<dbReference type="EMBL" id="JACHBI010000010">
    <property type="protein sequence ID" value="MBB5576017.1"/>
    <property type="molecule type" value="Genomic_DNA"/>
</dbReference>
<comment type="caution">
    <text evidence="1">The sequence shown here is derived from an EMBL/GenBank/DDBJ whole genome shotgun (WGS) entry which is preliminary data.</text>
</comment>